<organism evidence="2 3">
    <name type="scientific">Variovorax paradoxus</name>
    <dbReference type="NCBI Taxonomy" id="34073"/>
    <lineage>
        <taxon>Bacteria</taxon>
        <taxon>Pseudomonadati</taxon>
        <taxon>Pseudomonadota</taxon>
        <taxon>Betaproteobacteria</taxon>
        <taxon>Burkholderiales</taxon>
        <taxon>Comamonadaceae</taxon>
        <taxon>Variovorax</taxon>
    </lineage>
</organism>
<evidence type="ECO:0008006" key="4">
    <source>
        <dbReference type="Google" id="ProtNLM"/>
    </source>
</evidence>
<dbReference type="EMBL" id="QFPP01000061">
    <property type="protein sequence ID" value="PZQ76147.1"/>
    <property type="molecule type" value="Genomic_DNA"/>
</dbReference>
<evidence type="ECO:0000256" key="1">
    <source>
        <dbReference type="ARBA" id="ARBA00023125"/>
    </source>
</evidence>
<comment type="caution">
    <text evidence="2">The sequence shown here is derived from an EMBL/GenBank/DDBJ whole genome shotgun (WGS) entry which is preliminary data.</text>
</comment>
<sequence length="441" mass="49056">MPLTLMARPLPASTPPLRQLHGGHFAFMRALIQGLDARASWDRYLRAEGEGSDRRQVRQTIDWIRQAFAAAARREQRPGTARLILLDPTRFDARVRVERPSLEDFARARGLEDFSEAEQVEAYKEAYPPTPSASRGRGERAQLSRRARVIARQLEALRWLEACAVRAPLAADSPGAWLAPPMARRLERMGLDSLERLVRHINTQGARWWRHVAGIGAGKAARLQAWLQAHEASIGLQLAPHVLAPRRQLDAGAIAQAVPAATALVPLDKLLVPSHLDGRDGRNRAPASRCALEAATDLDAVRRWLNSGARTGQAGRALQPATARSYRKEAERLLLWCVLEHQKPLSSLGAEDLDAYFRFLAAPPPHWCGPRHGQRWSPLWRPVEGPLCAAAIRQARTILQGLFLFLVERGWLIETPLPALLRRQRGRGSALPPNRPIVALV</sequence>
<dbReference type="Pfam" id="PF12482">
    <property type="entry name" value="DUF3701"/>
    <property type="match status" value="1"/>
</dbReference>
<dbReference type="InterPro" id="IPR022169">
    <property type="entry name" value="DUF3701"/>
</dbReference>
<dbReference type="Proteomes" id="UP000249135">
    <property type="component" value="Unassembled WGS sequence"/>
</dbReference>
<dbReference type="Gene3D" id="1.10.150.130">
    <property type="match status" value="1"/>
</dbReference>
<reference evidence="2 3" key="1">
    <citation type="submission" date="2017-08" db="EMBL/GenBank/DDBJ databases">
        <title>Infants hospitalized years apart are colonized by the same room-sourced microbial strains.</title>
        <authorList>
            <person name="Brooks B."/>
            <person name="Olm M.R."/>
            <person name="Firek B.A."/>
            <person name="Baker R."/>
            <person name="Thomas B.C."/>
            <person name="Morowitz M.J."/>
            <person name="Banfield J.F."/>
        </authorList>
    </citation>
    <scope>NUCLEOTIDE SEQUENCE [LARGE SCALE GENOMIC DNA]</scope>
    <source>
        <strain evidence="2">S2_005_003_R2_41</strain>
    </source>
</reference>
<dbReference type="AlphaFoldDB" id="A0A2W5S019"/>
<dbReference type="InterPro" id="IPR010998">
    <property type="entry name" value="Integrase_recombinase_N"/>
</dbReference>
<proteinExistence type="predicted"/>
<dbReference type="GO" id="GO:0003677">
    <property type="term" value="F:DNA binding"/>
    <property type="evidence" value="ECO:0007669"/>
    <property type="project" value="UniProtKB-KW"/>
</dbReference>
<evidence type="ECO:0000313" key="3">
    <source>
        <dbReference type="Proteomes" id="UP000249135"/>
    </source>
</evidence>
<protein>
    <recommendedName>
        <fullName evidence="4">Integrase</fullName>
    </recommendedName>
</protein>
<accession>A0A2W5S019</accession>
<evidence type="ECO:0000313" key="2">
    <source>
        <dbReference type="EMBL" id="PZQ76147.1"/>
    </source>
</evidence>
<name>A0A2W5S019_VARPD</name>
<gene>
    <name evidence="2" type="ORF">DI563_07775</name>
</gene>
<keyword evidence="1" id="KW-0238">DNA-binding</keyword>